<dbReference type="Gene3D" id="2.20.200.10">
    <property type="entry name" value="Outer membrane efflux proteins (OEP)"/>
    <property type="match status" value="1"/>
</dbReference>
<dbReference type="Gene3D" id="1.20.1600.10">
    <property type="entry name" value="Outer membrane efflux proteins (OEP)"/>
    <property type="match status" value="1"/>
</dbReference>
<dbReference type="GO" id="GO:0005886">
    <property type="term" value="C:plasma membrane"/>
    <property type="evidence" value="ECO:0007669"/>
    <property type="project" value="UniProtKB-SubCell"/>
</dbReference>
<accession>A0A370G1Q1</accession>
<evidence type="ECO:0000313" key="5">
    <source>
        <dbReference type="Proteomes" id="UP000254958"/>
    </source>
</evidence>
<dbReference type="NCBIfam" id="TIGR01845">
    <property type="entry name" value="outer_NodT"/>
    <property type="match status" value="1"/>
</dbReference>
<proteinExistence type="inferred from homology"/>
<keyword evidence="2" id="KW-1134">Transmembrane beta strand</keyword>
<dbReference type="AlphaFoldDB" id="A0A370G1Q1"/>
<organism evidence="4 5">
    <name type="scientific">Gluconacetobacter liquefaciens</name>
    <name type="common">Acetobacter liquefaciens</name>
    <dbReference type="NCBI Taxonomy" id="89584"/>
    <lineage>
        <taxon>Bacteria</taxon>
        <taxon>Pseudomonadati</taxon>
        <taxon>Pseudomonadota</taxon>
        <taxon>Alphaproteobacteria</taxon>
        <taxon>Acetobacterales</taxon>
        <taxon>Acetobacteraceae</taxon>
        <taxon>Gluconacetobacter</taxon>
    </lineage>
</organism>
<keyword evidence="2 4" id="KW-0449">Lipoprotein</keyword>
<sequence>MTLSSRARRARLRSARRLWRAARLAGGLGVLVGVAGCDMAPAYHPDHFVFPDNWKGEGTVRYAAPNEAALRGDWWTLLGDPILNRLEEQANRVNPDLQVAAETFTQARDMAAEAQAGLYPQVAASAGMGKYKASQHRLWRGHGATGPTYMSSEQYSGTATWEPDFWSAIRNRKRMRTQQAQERAADYAVMRLSTDAELASDYIAIRGLDVQDAVYRDSIRTCKLAVQITRMRQAGAIAAGLDVSRAENQLYATQAQETDLLARRAVLEHAIAAFVGVAPAAFHLEPESQMRFPDIGVPMLLPSALLERRPDVAAAEREMAQANRAIGVSRAAFYPNVSVNAMTGFMDNGFTLADLSNSMYSYAVQAAMPLFQGGLRRAELQRTWSQYRQAEDNYRGTVLQAFQDVEDGLTMTGQLRAELAQQHRSVQAAMRTQGMTMALYTGGLTNYLDVVVAQIAALTARIAEVQVETRRHQATVSLIRALGGGWTRDQLPSDKSIMPFSPLQYDGLRVPKEAGGIATGSGPEKLNLTGPGLAGVGLTTPAQ</sequence>
<evidence type="ECO:0000313" key="4">
    <source>
        <dbReference type="EMBL" id="RDI37718.1"/>
    </source>
</evidence>
<evidence type="ECO:0000256" key="2">
    <source>
        <dbReference type="RuleBase" id="RU362097"/>
    </source>
</evidence>
<dbReference type="InterPro" id="IPR010131">
    <property type="entry name" value="MdtP/NodT-like"/>
</dbReference>
<protein>
    <submittedName>
        <fullName evidence="3">Efflux transporter outer membrane subunit</fullName>
    </submittedName>
    <submittedName>
        <fullName evidence="4">NodT family efflux transporter outer membrane factor (OMF) lipoprotein</fullName>
    </submittedName>
</protein>
<dbReference type="Pfam" id="PF02321">
    <property type="entry name" value="OEP"/>
    <property type="match status" value="2"/>
</dbReference>
<dbReference type="PANTHER" id="PTHR30203:SF33">
    <property type="entry name" value="BLR4455 PROTEIN"/>
    <property type="match status" value="1"/>
</dbReference>
<comment type="caution">
    <text evidence="4">The sequence shown here is derived from an EMBL/GenBank/DDBJ whole genome shotgun (WGS) entry which is preliminary data.</text>
</comment>
<evidence type="ECO:0000313" key="6">
    <source>
        <dbReference type="Proteomes" id="UP000562982"/>
    </source>
</evidence>
<dbReference type="EMBL" id="JABEQI010000005">
    <property type="protein sequence ID" value="MBB2186866.1"/>
    <property type="molecule type" value="Genomic_DNA"/>
</dbReference>
<dbReference type="EMBL" id="QQAW01000005">
    <property type="protein sequence ID" value="RDI37718.1"/>
    <property type="molecule type" value="Genomic_DNA"/>
</dbReference>
<comment type="subcellular location">
    <subcellularLocation>
        <location evidence="2">Cell membrane</location>
        <topology evidence="2">Lipid-anchor</topology>
    </subcellularLocation>
</comment>
<keyword evidence="2" id="KW-0564">Palmitate</keyword>
<keyword evidence="2" id="KW-0812">Transmembrane</keyword>
<gene>
    <name evidence="4" type="ORF">C7453_105127</name>
    <name evidence="3" type="ORF">HLH32_10795</name>
</gene>
<dbReference type="RefSeq" id="WP_114727480.1">
    <property type="nucleotide sequence ID" value="NZ_JABEQI010000005.1"/>
</dbReference>
<keyword evidence="5" id="KW-1185">Reference proteome</keyword>
<keyword evidence="2" id="KW-0472">Membrane</keyword>
<name>A0A370G1Q1_GLULI</name>
<dbReference type="InterPro" id="IPR003423">
    <property type="entry name" value="OMP_efflux"/>
</dbReference>
<reference evidence="3 6" key="2">
    <citation type="submission" date="2020-04" db="EMBL/GenBank/DDBJ databases">
        <title>Description of novel Gluconacetobacter.</title>
        <authorList>
            <person name="Sombolestani A."/>
        </authorList>
    </citation>
    <scope>NUCLEOTIDE SEQUENCE [LARGE SCALE GENOMIC DNA]</scope>
    <source>
        <strain evidence="3 6">LMG 1382</strain>
    </source>
</reference>
<dbReference type="Proteomes" id="UP000562982">
    <property type="component" value="Unassembled WGS sequence"/>
</dbReference>
<evidence type="ECO:0000256" key="1">
    <source>
        <dbReference type="ARBA" id="ARBA00007613"/>
    </source>
</evidence>
<dbReference type="SUPFAM" id="SSF56954">
    <property type="entry name" value="Outer membrane efflux proteins (OEP)"/>
    <property type="match status" value="1"/>
</dbReference>
<dbReference type="PANTHER" id="PTHR30203">
    <property type="entry name" value="OUTER MEMBRANE CATION EFFLUX PROTEIN"/>
    <property type="match status" value="1"/>
</dbReference>
<evidence type="ECO:0000313" key="3">
    <source>
        <dbReference type="EMBL" id="MBB2186866.1"/>
    </source>
</evidence>
<reference evidence="4 5" key="1">
    <citation type="submission" date="2018-07" db="EMBL/GenBank/DDBJ databases">
        <title>Genomic Encyclopedia of Type Strains, Phase IV (KMG-IV): sequencing the most valuable type-strain genomes for metagenomic binning, comparative biology and taxonomic classification.</title>
        <authorList>
            <person name="Goeker M."/>
        </authorList>
    </citation>
    <scope>NUCLEOTIDE SEQUENCE [LARGE SCALE GENOMIC DNA]</scope>
    <source>
        <strain evidence="4 5">DSM 5603</strain>
    </source>
</reference>
<dbReference type="GO" id="GO:0015562">
    <property type="term" value="F:efflux transmembrane transporter activity"/>
    <property type="evidence" value="ECO:0007669"/>
    <property type="project" value="InterPro"/>
</dbReference>
<dbReference type="Proteomes" id="UP000254958">
    <property type="component" value="Unassembled WGS sequence"/>
</dbReference>
<comment type="similarity">
    <text evidence="1 2">Belongs to the outer membrane factor (OMF) (TC 1.B.17) family.</text>
</comment>